<dbReference type="RefSeq" id="WP_097838588.1">
    <property type="nucleotide sequence ID" value="NZ_NMTY01000004.1"/>
</dbReference>
<dbReference type="AlphaFoldDB" id="A0A2A7AS79"/>
<comment type="pathway">
    <text evidence="1">Cofactor biosynthesis; adenosylcobalamin biosynthesis.</text>
</comment>
<organism evidence="4 5">
    <name type="scientific">Faecalibacterium prausnitzii</name>
    <dbReference type="NCBI Taxonomy" id="853"/>
    <lineage>
        <taxon>Bacteria</taxon>
        <taxon>Bacillati</taxon>
        <taxon>Bacillota</taxon>
        <taxon>Clostridia</taxon>
        <taxon>Eubacteriales</taxon>
        <taxon>Oscillospiraceae</taxon>
        <taxon>Faecalibacterium</taxon>
    </lineage>
</organism>
<dbReference type="GO" id="GO:0016994">
    <property type="term" value="F:precorrin-6A reductase activity"/>
    <property type="evidence" value="ECO:0007669"/>
    <property type="project" value="InterPro"/>
</dbReference>
<dbReference type="InterPro" id="IPR003723">
    <property type="entry name" value="Precorrin-6x_reduct"/>
</dbReference>
<keyword evidence="2" id="KW-0169">Cobalamin biosynthesis</keyword>
<dbReference type="GO" id="GO:0009236">
    <property type="term" value="P:cobalamin biosynthetic process"/>
    <property type="evidence" value="ECO:0007669"/>
    <property type="project" value="UniProtKB-UniPathway"/>
</dbReference>
<protein>
    <submittedName>
        <fullName evidence="4">Precorrin-6A reductase</fullName>
    </submittedName>
</protein>
<accession>A0A2A7AS79</accession>
<dbReference type="SUPFAM" id="SSF51735">
    <property type="entry name" value="NAD(P)-binding Rossmann-fold domains"/>
    <property type="match status" value="1"/>
</dbReference>
<evidence type="ECO:0000313" key="4">
    <source>
        <dbReference type="EMBL" id="PDX82045.1"/>
    </source>
</evidence>
<dbReference type="Pfam" id="PF02571">
    <property type="entry name" value="CbiJ"/>
    <property type="match status" value="1"/>
</dbReference>
<evidence type="ECO:0000313" key="5">
    <source>
        <dbReference type="Proteomes" id="UP000220005"/>
    </source>
</evidence>
<comment type="caution">
    <text evidence="4">The sequence shown here is derived from an EMBL/GenBank/DDBJ whole genome shotgun (WGS) entry which is preliminary data.</text>
</comment>
<evidence type="ECO:0000256" key="3">
    <source>
        <dbReference type="ARBA" id="ARBA00023002"/>
    </source>
</evidence>
<dbReference type="Proteomes" id="UP000220005">
    <property type="component" value="Unassembled WGS sequence"/>
</dbReference>
<dbReference type="EMBL" id="NMTY01000004">
    <property type="protein sequence ID" value="PDX82045.1"/>
    <property type="molecule type" value="Genomic_DNA"/>
</dbReference>
<name>A0A2A7AS79_9FIRM</name>
<dbReference type="UniPathway" id="UPA00148"/>
<evidence type="ECO:0000256" key="1">
    <source>
        <dbReference type="ARBA" id="ARBA00004953"/>
    </source>
</evidence>
<gene>
    <name evidence="4" type="primary">cobK</name>
    <name evidence="4" type="ORF">CGS58_00820</name>
</gene>
<dbReference type="PROSITE" id="PS51014">
    <property type="entry name" value="COBK_CBIJ"/>
    <property type="match status" value="1"/>
</dbReference>
<evidence type="ECO:0000256" key="2">
    <source>
        <dbReference type="ARBA" id="ARBA00022573"/>
    </source>
</evidence>
<dbReference type="NCBIfam" id="TIGR00715">
    <property type="entry name" value="precor6x_red"/>
    <property type="match status" value="1"/>
</dbReference>
<dbReference type="Gene3D" id="3.40.50.720">
    <property type="entry name" value="NAD(P)-binding Rossmann-like Domain"/>
    <property type="match status" value="1"/>
</dbReference>
<keyword evidence="3" id="KW-0560">Oxidoreductase</keyword>
<sequence length="248" mass="26195">MKTVVFSGTTEGRIFSKELAALGADVLVSVATPLGAEEQGSLSGITVHCGRLTPEEMADLLKGADLCVDATHPYAVDATKNIAAACKTAQIEYHRLLRAESPLPAGSMVFQSAMHAAEFLAETQGNVLLATGAKELAAFSSIDPARLFPRVLPTLDGIAACEAAHIPHKNILAMQGPFSYALNRALMEQFHIRFLVTKDGGAAGGFAEKAQAAQDMGAQLVVLRRPTEKGETAAQILARCKEALGWSH</sequence>
<dbReference type="PANTHER" id="PTHR36925">
    <property type="entry name" value="COBALT-PRECORRIN-6A REDUCTASE"/>
    <property type="match status" value="1"/>
</dbReference>
<reference evidence="4 5" key="1">
    <citation type="journal article" date="2017" name="Front. Microbiol.">
        <title>New Insights into the Diversity of the Genus Faecalibacterium.</title>
        <authorList>
            <person name="Benevides L."/>
            <person name="Burman S."/>
            <person name="Martin R."/>
            <person name="Robert V."/>
            <person name="Thomas M."/>
            <person name="Miquel S."/>
            <person name="Chain F."/>
            <person name="Sokol H."/>
            <person name="Bermudez-Humaran L.G."/>
            <person name="Morrison M."/>
            <person name="Langella P."/>
            <person name="Azevedo V.A."/>
            <person name="Chatel J.M."/>
            <person name="Soares S."/>
        </authorList>
    </citation>
    <scope>NUCLEOTIDE SEQUENCE [LARGE SCALE GENOMIC DNA]</scope>
    <source>
        <strain evidence="4 5">CNCM I 4575</strain>
    </source>
</reference>
<proteinExistence type="predicted"/>
<dbReference type="PANTHER" id="PTHR36925:SF1">
    <property type="entry name" value="COBALT-PRECORRIN-6A REDUCTASE"/>
    <property type="match status" value="1"/>
</dbReference>
<dbReference type="InterPro" id="IPR036291">
    <property type="entry name" value="NAD(P)-bd_dom_sf"/>
</dbReference>